<dbReference type="Gene3D" id="3.30.43.10">
    <property type="entry name" value="Uridine Diphospho-n-acetylenolpyruvylglucosamine Reductase, domain 2"/>
    <property type="match status" value="1"/>
</dbReference>
<dbReference type="InterPro" id="IPR036318">
    <property type="entry name" value="FAD-bd_PCMH-like_sf"/>
</dbReference>
<evidence type="ECO:0000256" key="2">
    <source>
        <dbReference type="ARBA" id="ARBA00008000"/>
    </source>
</evidence>
<evidence type="ECO:0000313" key="6">
    <source>
        <dbReference type="EMBL" id="KUJ78585.1"/>
    </source>
</evidence>
<gene>
    <name evidence="6" type="ORF">AVO44_12805</name>
</gene>
<dbReference type="Gene3D" id="3.30.465.10">
    <property type="match status" value="1"/>
</dbReference>
<dbReference type="InterPro" id="IPR016167">
    <property type="entry name" value="FAD-bd_PCMH_sub1"/>
</dbReference>
<dbReference type="RefSeq" id="WP_068337583.1">
    <property type="nucleotide sequence ID" value="NZ_LQBP01000006.1"/>
</dbReference>
<dbReference type="SUPFAM" id="SSF56176">
    <property type="entry name" value="FAD-binding/transporter-associated domain-like"/>
    <property type="match status" value="1"/>
</dbReference>
<evidence type="ECO:0000256" key="4">
    <source>
        <dbReference type="ARBA" id="ARBA00022827"/>
    </source>
</evidence>
<sequence length="471" mass="50607">MTLNPADESFARLIRAELGDDILRPVTERYLEEPRRRFSGQAAVLALPRTVDEVAALVRLASRKQVAVVPYGGGTGLVGGQVMSEGPAPVVISLERMTAIRAVYPSENILIVEAGAILADVQAAAEQVNRLFPLALAAQGSCRIGGNLATNAGGVNVLRYGNARDLCLGLEAVLPSGEIWHGLSRLRKDNTGYDLRNLLIGAEGTLGIITAASLKLFPRPENVGTAMIQVRSPEAAIALLALAHEQLGDAVSTFELIHRQGLQFLTEALPDVRQPFATQPEWCVLIELGLFAGQAPMDALEKLYVAAEKAELVGDAVIAQSEAQRADLWAIRERIPEANRLIGSVSSHDISVPISLIPKFIERANEMVAALGPFRVNCFGHVGDGNLHYNVFPPKGHERSEFDSQRQVVKRSVHDLVNAFGGSVSAEHGVGRLKADDLERYGDPARMSAMRAIKTALDPLGIMNPGAVLRS</sequence>
<dbReference type="PROSITE" id="PS51387">
    <property type="entry name" value="FAD_PCMH"/>
    <property type="match status" value="1"/>
</dbReference>
<dbReference type="EMBL" id="LQBP01000006">
    <property type="protein sequence ID" value="KUJ78585.1"/>
    <property type="molecule type" value="Genomic_DNA"/>
</dbReference>
<dbReference type="Pfam" id="PF01565">
    <property type="entry name" value="FAD_binding_4"/>
    <property type="match status" value="1"/>
</dbReference>
<evidence type="ECO:0000256" key="1">
    <source>
        <dbReference type="ARBA" id="ARBA00001974"/>
    </source>
</evidence>
<dbReference type="GO" id="GO:0071949">
    <property type="term" value="F:FAD binding"/>
    <property type="evidence" value="ECO:0007669"/>
    <property type="project" value="InterPro"/>
</dbReference>
<dbReference type="STRING" id="1685378.AVO44_12805"/>
<dbReference type="SUPFAM" id="SSF55103">
    <property type="entry name" value="FAD-linked oxidases, C-terminal domain"/>
    <property type="match status" value="1"/>
</dbReference>
<reference evidence="7" key="1">
    <citation type="submission" date="2015-12" db="EMBL/GenBank/DDBJ databases">
        <authorList>
            <person name="Zhang G."/>
            <person name="Stingl U."/>
        </authorList>
    </citation>
    <scope>NUCLEOTIDE SEQUENCE [LARGE SCALE GENOMIC DNA]</scope>
    <source>
        <strain evidence="7">ZGT108</strain>
    </source>
</reference>
<dbReference type="Proteomes" id="UP000053690">
    <property type="component" value="Unassembled WGS sequence"/>
</dbReference>
<dbReference type="InterPro" id="IPR016164">
    <property type="entry name" value="FAD-linked_Oxase-like_C"/>
</dbReference>
<dbReference type="OrthoDB" id="9811557at2"/>
<dbReference type="InterPro" id="IPR016169">
    <property type="entry name" value="FAD-bd_PCMH_sub2"/>
</dbReference>
<comment type="similarity">
    <text evidence="2">Belongs to the FAD-binding oxidoreductase/transferase type 4 family.</text>
</comment>
<dbReference type="InterPro" id="IPR051264">
    <property type="entry name" value="FAD-oxidored/transferase_4"/>
</dbReference>
<dbReference type="GO" id="GO:0003824">
    <property type="term" value="F:catalytic activity"/>
    <property type="evidence" value="ECO:0007669"/>
    <property type="project" value="InterPro"/>
</dbReference>
<dbReference type="Pfam" id="PF02913">
    <property type="entry name" value="FAD-oxidase_C"/>
    <property type="match status" value="1"/>
</dbReference>
<dbReference type="FunFam" id="1.10.45.10:FF:000001">
    <property type="entry name" value="D-lactate dehydrogenase mitochondrial"/>
    <property type="match status" value="1"/>
</dbReference>
<accession>A0A0X3TS82</accession>
<feature type="domain" description="FAD-binding PCMH-type" evidence="5">
    <location>
        <begin position="38"/>
        <end position="219"/>
    </location>
</feature>
<dbReference type="Gene3D" id="3.30.70.2190">
    <property type="match status" value="1"/>
</dbReference>
<comment type="cofactor">
    <cofactor evidence="1">
        <name>FAD</name>
        <dbReference type="ChEBI" id="CHEBI:57692"/>
    </cofactor>
</comment>
<evidence type="ECO:0000313" key="7">
    <source>
        <dbReference type="Proteomes" id="UP000053690"/>
    </source>
</evidence>
<dbReference type="InterPro" id="IPR016166">
    <property type="entry name" value="FAD-bd_PCMH"/>
</dbReference>
<comment type="caution">
    <text evidence="6">The sequence shown here is derived from an EMBL/GenBank/DDBJ whole genome shotgun (WGS) entry which is preliminary data.</text>
</comment>
<proteinExistence type="inferred from homology"/>
<organism evidence="6 7">
    <name type="scientific">Ruegeria profundi</name>
    <dbReference type="NCBI Taxonomy" id="1685378"/>
    <lineage>
        <taxon>Bacteria</taxon>
        <taxon>Pseudomonadati</taxon>
        <taxon>Pseudomonadota</taxon>
        <taxon>Alphaproteobacteria</taxon>
        <taxon>Rhodobacterales</taxon>
        <taxon>Roseobacteraceae</taxon>
        <taxon>Ruegeria</taxon>
    </lineage>
</organism>
<protein>
    <submittedName>
        <fullName evidence="6">Hydroxyacid dehydrogenase</fullName>
    </submittedName>
</protein>
<keyword evidence="3" id="KW-0285">Flavoprotein</keyword>
<dbReference type="InterPro" id="IPR016171">
    <property type="entry name" value="Vanillyl_alc_oxidase_C-sub2"/>
</dbReference>
<dbReference type="Gene3D" id="1.10.45.10">
    <property type="entry name" value="Vanillyl-alcohol Oxidase, Chain A, domain 4"/>
    <property type="match status" value="1"/>
</dbReference>
<dbReference type="GO" id="GO:0022904">
    <property type="term" value="P:respiratory electron transport chain"/>
    <property type="evidence" value="ECO:0007669"/>
    <property type="project" value="TreeGrafter"/>
</dbReference>
<keyword evidence="7" id="KW-1185">Reference proteome</keyword>
<keyword evidence="4" id="KW-0274">FAD</keyword>
<dbReference type="Gene3D" id="3.30.70.2740">
    <property type="match status" value="1"/>
</dbReference>
<evidence type="ECO:0000259" key="5">
    <source>
        <dbReference type="PROSITE" id="PS51387"/>
    </source>
</evidence>
<dbReference type="PANTHER" id="PTHR43716">
    <property type="entry name" value="D-2-HYDROXYGLUTARATE DEHYDROGENASE, MITOCHONDRIAL"/>
    <property type="match status" value="1"/>
</dbReference>
<dbReference type="AlphaFoldDB" id="A0A0X3TS82"/>
<dbReference type="PANTHER" id="PTHR43716:SF2">
    <property type="entry name" value="BLL6224 PROTEIN"/>
    <property type="match status" value="1"/>
</dbReference>
<evidence type="ECO:0000256" key="3">
    <source>
        <dbReference type="ARBA" id="ARBA00022630"/>
    </source>
</evidence>
<name>A0A0X3TS82_9RHOB</name>
<dbReference type="InterPro" id="IPR004113">
    <property type="entry name" value="FAD-bd_oxidored_4_C"/>
</dbReference>
<dbReference type="InterPro" id="IPR006094">
    <property type="entry name" value="Oxid_FAD_bind_N"/>
</dbReference>